<evidence type="ECO:0000313" key="2">
    <source>
        <dbReference type="Proteomes" id="UP000076079"/>
    </source>
</evidence>
<dbReference type="STRING" id="1855912.LuPra_02992"/>
<sequence>MEYLIRHYGLEQGALEIEYIEEFFGEFARRKTAVEITARLADREHLIVMAVAALPDDPGSLIPVGFKVCHELFKSESDPRLADLAAQIEDVVEFDDRRVLYSWIGGTRIDWRGQGQFRALTEEQEAWAVASGFDEVVVKTKNRHYEMRGTLANLHFNVVKFADNPISNLESKVFLSKQLGPHVLDLHRSARTRLENGRR</sequence>
<dbReference type="OrthoDB" id="9812289at2"/>
<dbReference type="SUPFAM" id="SSF55729">
    <property type="entry name" value="Acyl-CoA N-acyltransferases (Nat)"/>
    <property type="match status" value="1"/>
</dbReference>
<reference evidence="2" key="2">
    <citation type="submission" date="2016-04" db="EMBL/GenBank/DDBJ databases">
        <title>First Complete Genome Sequence of a Subdivision 6 Acidobacterium.</title>
        <authorList>
            <person name="Huang S."/>
            <person name="Vieira S."/>
            <person name="Bunk B."/>
            <person name="Riedel T."/>
            <person name="Sproeer C."/>
            <person name="Overmann J."/>
        </authorList>
    </citation>
    <scope>NUCLEOTIDE SEQUENCE [LARGE SCALE GENOMIC DNA]</scope>
    <source>
        <strain evidence="2">DSM 100886 HEG_-6_39</strain>
    </source>
</reference>
<dbReference type="EMBL" id="CP015136">
    <property type="protein sequence ID" value="AMY09768.1"/>
    <property type="molecule type" value="Genomic_DNA"/>
</dbReference>
<evidence type="ECO:0000313" key="1">
    <source>
        <dbReference type="EMBL" id="AMY09768.1"/>
    </source>
</evidence>
<organism evidence="1 2">
    <name type="scientific">Luteitalea pratensis</name>
    <dbReference type="NCBI Taxonomy" id="1855912"/>
    <lineage>
        <taxon>Bacteria</taxon>
        <taxon>Pseudomonadati</taxon>
        <taxon>Acidobacteriota</taxon>
        <taxon>Vicinamibacteria</taxon>
        <taxon>Vicinamibacterales</taxon>
        <taxon>Vicinamibacteraceae</taxon>
        <taxon>Luteitalea</taxon>
    </lineage>
</organism>
<dbReference type="KEGG" id="abac:LuPra_02992"/>
<keyword evidence="2" id="KW-1185">Reference proteome</keyword>
<dbReference type="InterPro" id="IPR016181">
    <property type="entry name" value="Acyl_CoA_acyltransferase"/>
</dbReference>
<dbReference type="RefSeq" id="WP_110171489.1">
    <property type="nucleotide sequence ID" value="NZ_CP015136.1"/>
</dbReference>
<dbReference type="AlphaFoldDB" id="A0A143PNU5"/>
<protein>
    <submittedName>
        <fullName evidence="1">Uncharacterized protein</fullName>
    </submittedName>
</protein>
<name>A0A143PNU5_LUTPR</name>
<gene>
    <name evidence="1" type="ORF">LuPra_02992</name>
</gene>
<accession>A0A143PNU5</accession>
<dbReference type="Proteomes" id="UP000076079">
    <property type="component" value="Chromosome"/>
</dbReference>
<proteinExistence type="predicted"/>
<reference evidence="1 2" key="1">
    <citation type="journal article" date="2016" name="Genome Announc.">
        <title>First Complete Genome Sequence of a Subdivision 6 Acidobacterium Strain.</title>
        <authorList>
            <person name="Huang S."/>
            <person name="Vieira S."/>
            <person name="Bunk B."/>
            <person name="Riedel T."/>
            <person name="Sproer C."/>
            <person name="Overmann J."/>
        </authorList>
    </citation>
    <scope>NUCLEOTIDE SEQUENCE [LARGE SCALE GENOMIC DNA]</scope>
    <source>
        <strain evidence="2">DSM 100886 HEG_-6_39</strain>
    </source>
</reference>